<dbReference type="Proteomes" id="UP000076079">
    <property type="component" value="Chromosome"/>
</dbReference>
<dbReference type="OrthoDB" id="118811at2"/>
<sequence>MNHTLVFLGPSLPVTKARAVLPDACYVPPIRRGDLISVLKESPAIVGIVDGQFLHSLAVSPREIFAALEAGVIVLGAASMGALRAVEMSRYGMIGVGTIFRWFRDARLVAEDELAVTYDPDTGAALSDALVNMRDAYARAVAEKVICNETRRTLIRLASSLYFPDRTYEATLRLAERQVSRAELNRLRLWLQRGAPDLKADDTLRLLRLARRLSMPTDEQSR</sequence>
<reference evidence="2 3" key="1">
    <citation type="journal article" date="2016" name="Genome Announc.">
        <title>First Complete Genome Sequence of a Subdivision 6 Acidobacterium Strain.</title>
        <authorList>
            <person name="Huang S."/>
            <person name="Vieira S."/>
            <person name="Bunk B."/>
            <person name="Riedel T."/>
            <person name="Sproer C."/>
            <person name="Overmann J."/>
        </authorList>
    </citation>
    <scope>NUCLEOTIDE SEQUENCE [LARGE SCALE GENOMIC DNA]</scope>
    <source>
        <strain evidence="3">DSM 100886 HEG_-6_39</strain>
    </source>
</reference>
<dbReference type="InterPro" id="IPR012924">
    <property type="entry name" value="TfuA_core"/>
</dbReference>
<dbReference type="PATRIC" id="fig|1813736.3.peg.1733"/>
<name>A0A143PK64_LUTPR</name>
<dbReference type="STRING" id="1855912.LuPra_01668"/>
<dbReference type="KEGG" id="abac:LuPra_01668"/>
<evidence type="ECO:0000259" key="1">
    <source>
        <dbReference type="Pfam" id="PF07812"/>
    </source>
</evidence>
<organism evidence="2 3">
    <name type="scientific">Luteitalea pratensis</name>
    <dbReference type="NCBI Taxonomy" id="1855912"/>
    <lineage>
        <taxon>Bacteria</taxon>
        <taxon>Pseudomonadati</taxon>
        <taxon>Acidobacteriota</taxon>
        <taxon>Vicinamibacteria</taxon>
        <taxon>Vicinamibacterales</taxon>
        <taxon>Vicinamibacteraceae</taxon>
        <taxon>Luteitalea</taxon>
    </lineage>
</organism>
<feature type="domain" description="TfuA-like core" evidence="1">
    <location>
        <begin position="50"/>
        <end position="167"/>
    </location>
</feature>
<accession>A0A143PK64</accession>
<gene>
    <name evidence="2" type="ORF">LuPra_01668</name>
</gene>
<dbReference type="RefSeq" id="WP_110170309.1">
    <property type="nucleotide sequence ID" value="NZ_CP015136.1"/>
</dbReference>
<dbReference type="EMBL" id="CP015136">
    <property type="protein sequence ID" value="AMY08468.1"/>
    <property type="molecule type" value="Genomic_DNA"/>
</dbReference>
<protein>
    <recommendedName>
        <fullName evidence="1">TfuA-like core domain-containing protein</fullName>
    </recommendedName>
</protein>
<keyword evidence="3" id="KW-1185">Reference proteome</keyword>
<evidence type="ECO:0000313" key="3">
    <source>
        <dbReference type="Proteomes" id="UP000076079"/>
    </source>
</evidence>
<dbReference type="AlphaFoldDB" id="A0A143PK64"/>
<reference evidence="3" key="2">
    <citation type="submission" date="2016-04" db="EMBL/GenBank/DDBJ databases">
        <title>First Complete Genome Sequence of a Subdivision 6 Acidobacterium.</title>
        <authorList>
            <person name="Huang S."/>
            <person name="Vieira S."/>
            <person name="Bunk B."/>
            <person name="Riedel T."/>
            <person name="Sproeer C."/>
            <person name="Overmann J."/>
        </authorList>
    </citation>
    <scope>NUCLEOTIDE SEQUENCE [LARGE SCALE GENOMIC DNA]</scope>
    <source>
        <strain evidence="3">DSM 100886 HEG_-6_39</strain>
    </source>
</reference>
<dbReference type="Pfam" id="PF07812">
    <property type="entry name" value="TfuA"/>
    <property type="match status" value="1"/>
</dbReference>
<proteinExistence type="predicted"/>
<evidence type="ECO:0000313" key="2">
    <source>
        <dbReference type="EMBL" id="AMY08468.1"/>
    </source>
</evidence>